<dbReference type="Gene3D" id="2.160.20.120">
    <property type="match status" value="1"/>
</dbReference>
<accession>A0A1D3KZU6</accession>
<organism evidence="2 3">
    <name type="scientific">Methanobacterium congolense</name>
    <dbReference type="NCBI Taxonomy" id="118062"/>
    <lineage>
        <taxon>Archaea</taxon>
        <taxon>Methanobacteriati</taxon>
        <taxon>Methanobacteriota</taxon>
        <taxon>Methanomada group</taxon>
        <taxon>Methanobacteria</taxon>
        <taxon>Methanobacteriales</taxon>
        <taxon>Methanobacteriaceae</taxon>
        <taxon>Methanobacterium</taxon>
    </lineage>
</organism>
<dbReference type="EMBL" id="LT607756">
    <property type="protein sequence ID" value="SCG84818.1"/>
    <property type="molecule type" value="Genomic_DNA"/>
</dbReference>
<dbReference type="KEGG" id="mcub:MCBB_0230"/>
<dbReference type="OrthoDB" id="69273at2157"/>
<feature type="domain" description="Putative auto-transporter adhesin head GIN" evidence="1">
    <location>
        <begin position="38"/>
        <end position="178"/>
    </location>
</feature>
<evidence type="ECO:0000313" key="3">
    <source>
        <dbReference type="Proteomes" id="UP000094707"/>
    </source>
</evidence>
<proteinExistence type="predicted"/>
<protein>
    <recommendedName>
        <fullName evidence="1">Putative auto-transporter adhesin head GIN domain-containing protein</fullName>
    </recommendedName>
</protein>
<evidence type="ECO:0000313" key="2">
    <source>
        <dbReference type="EMBL" id="SCG84818.1"/>
    </source>
</evidence>
<dbReference type="RefSeq" id="WP_071905891.1">
    <property type="nucleotide sequence ID" value="NZ_LT607756.1"/>
</dbReference>
<dbReference type="Proteomes" id="UP000094707">
    <property type="component" value="Chromosome I"/>
</dbReference>
<sequence>MKNYIVISILILVVIFVSGCIGTGSYGYINETGNLSEFDHIVVSGTAPNHLIVTQGDKESLAFEAGRNEISNVKTGVINNQLYLNSTTPVTYYVTVKDINSIELMGPGPGNMQSSNLKLNNLAIKINNGACNITNINVSNLTLSGEGFYVTNVTTNDLTINASSCNITDLTANNLFISGRGIYISGKATNQKASIHGAYNATNLISKTATISVDGSGDATIRVSDLLNAIINGPGDIYYIGNPKITQQINGPGIIMQIPG</sequence>
<reference evidence="2 3" key="1">
    <citation type="submission" date="2016-08" db="EMBL/GenBank/DDBJ databases">
        <authorList>
            <person name="Seilhamer J.J."/>
        </authorList>
    </citation>
    <scope>NUCLEOTIDE SEQUENCE [LARGE SCALE GENOMIC DNA]</scope>
    <source>
        <strain evidence="2">Buetzberg</strain>
    </source>
</reference>
<keyword evidence="3" id="KW-1185">Reference proteome</keyword>
<dbReference type="Pfam" id="PF10988">
    <property type="entry name" value="DUF2807"/>
    <property type="match status" value="2"/>
</dbReference>
<dbReference type="STRING" id="118062.MCBB_0230"/>
<dbReference type="PROSITE" id="PS51257">
    <property type="entry name" value="PROKAR_LIPOPROTEIN"/>
    <property type="match status" value="1"/>
</dbReference>
<evidence type="ECO:0000259" key="1">
    <source>
        <dbReference type="Pfam" id="PF10988"/>
    </source>
</evidence>
<feature type="domain" description="Putative auto-transporter adhesin head GIN" evidence="1">
    <location>
        <begin position="182"/>
        <end position="243"/>
    </location>
</feature>
<dbReference type="GeneID" id="30411094"/>
<dbReference type="AlphaFoldDB" id="A0A1D3KZU6"/>
<name>A0A1D3KZU6_9EURY</name>
<gene>
    <name evidence="2" type="ORF">MCBB_0230</name>
</gene>
<dbReference type="InterPro" id="IPR021255">
    <property type="entry name" value="DUF2807"/>
</dbReference>